<gene>
    <name evidence="4" type="ORF">UV8b_02672</name>
    <name evidence="3" type="ORF">UVI_02031510</name>
</gene>
<keyword evidence="5" id="KW-1185">Reference proteome</keyword>
<accession>A0A063C5A7</accession>
<dbReference type="GeneID" id="66063450"/>
<organism evidence="3 6">
    <name type="scientific">Ustilaginoidea virens</name>
    <name type="common">Rice false smut fungus</name>
    <name type="synonym">Villosiclava virens</name>
    <dbReference type="NCBI Taxonomy" id="1159556"/>
    <lineage>
        <taxon>Eukaryota</taxon>
        <taxon>Fungi</taxon>
        <taxon>Dikarya</taxon>
        <taxon>Ascomycota</taxon>
        <taxon>Pezizomycotina</taxon>
        <taxon>Sordariomycetes</taxon>
        <taxon>Hypocreomycetidae</taxon>
        <taxon>Hypocreales</taxon>
        <taxon>Clavicipitaceae</taxon>
        <taxon>Ustilaginoidea</taxon>
    </lineage>
</organism>
<dbReference type="PANTHER" id="PTHR42073">
    <property type="entry name" value="MEIOTIC EXPRESSION UP-REGULATED PROTEIN 6"/>
    <property type="match status" value="1"/>
</dbReference>
<feature type="compositionally biased region" description="Basic and acidic residues" evidence="1">
    <location>
        <begin position="211"/>
        <end position="227"/>
    </location>
</feature>
<dbReference type="SUPFAM" id="SSF50729">
    <property type="entry name" value="PH domain-like"/>
    <property type="match status" value="1"/>
</dbReference>
<evidence type="ECO:0000313" key="3">
    <source>
        <dbReference type="EMBL" id="GAO14457.1"/>
    </source>
</evidence>
<evidence type="ECO:0000256" key="1">
    <source>
        <dbReference type="SAM" id="MobiDB-lite"/>
    </source>
</evidence>
<feature type="compositionally biased region" description="Basic and acidic residues" evidence="1">
    <location>
        <begin position="465"/>
        <end position="480"/>
    </location>
</feature>
<feature type="region of interest" description="Disordered" evidence="1">
    <location>
        <begin position="206"/>
        <end position="516"/>
    </location>
</feature>
<feature type="compositionally biased region" description="Basic and acidic residues" evidence="1">
    <location>
        <begin position="349"/>
        <end position="364"/>
    </location>
</feature>
<dbReference type="RefSeq" id="XP_042996104.1">
    <property type="nucleotide sequence ID" value="XM_043140170.1"/>
</dbReference>
<feature type="compositionally biased region" description="Low complexity" evidence="1">
    <location>
        <begin position="20"/>
        <end position="35"/>
    </location>
</feature>
<dbReference type="Proteomes" id="UP000054053">
    <property type="component" value="Unassembled WGS sequence"/>
</dbReference>
<evidence type="ECO:0000259" key="2">
    <source>
        <dbReference type="Pfam" id="PF15406"/>
    </source>
</evidence>
<proteinExistence type="predicted"/>
<feature type="compositionally biased region" description="Basic and acidic residues" evidence="1">
    <location>
        <begin position="36"/>
        <end position="55"/>
    </location>
</feature>
<feature type="compositionally biased region" description="Low complexity" evidence="1">
    <location>
        <begin position="366"/>
        <end position="398"/>
    </location>
</feature>
<protein>
    <recommendedName>
        <fullName evidence="2">Meiotic expression up-regulated protein 6 PH domain-containing protein</fullName>
    </recommendedName>
</protein>
<dbReference type="EMBL" id="CP072754">
    <property type="protein sequence ID" value="QUC18431.1"/>
    <property type="molecule type" value="Genomic_DNA"/>
</dbReference>
<dbReference type="HOGENOM" id="CLU_014855_1_0_1"/>
<feature type="compositionally biased region" description="Low complexity" evidence="1">
    <location>
        <begin position="284"/>
        <end position="294"/>
    </location>
</feature>
<dbReference type="KEGG" id="uvi:66063450"/>
<sequence length="516" mass="54277">MAEEQKPVVELPTELVAPAAVVEAPTATETAPALAAEDKPAEEAKAVEAEPKTEEPAPLQPVEEGHLAHKAQGASFPKNLIPSKEFFFFGQDAVDAKALAAYLRGEKNTEHAHHNIAWASHTGKGLLFIGDKTAPSSVINLAEATEPENDGSNKFHLTHKGAKHSFKAVSTAERDNWVAQLKLKIAEAKELAASVTESETYKNVLGSLKPAPKEEEPKADDAVRTEESPAVEGETAAAAAAADDGKPVEESKRRSASRKRTSIFGFVKKESTKEKKEEAKSEEPAATEPAAADAEPVDVDVAEGEAPPAAVAVDDKATEEKALESPKEKPSASKRNSFFGGVFSKKEKKPAEVKPAEEPAKEAEAADAAAAAPVIPPVDASTPLSAEEVNAAAENAEVTPANGAEPAAKKDVKERRKSSLPFAFGRREKSPAPADGEEKTEKSEKRQSQSPFSKLRATIKGKTTPKSEEKPAEEAVKETTAETSTEEPAAAAAAEPEAESKPENVASATPAVIAAA</sequence>
<dbReference type="OrthoDB" id="5593352at2759"/>
<reference evidence="4" key="3">
    <citation type="submission" date="2020-03" db="EMBL/GenBank/DDBJ databases">
        <title>A mixture of massive structural variations and highly conserved coding sequences in Ustilaginoidea virens genome.</title>
        <authorList>
            <person name="Zhang K."/>
            <person name="Zhao Z."/>
            <person name="Zhang Z."/>
            <person name="Li Y."/>
            <person name="Hsiang T."/>
            <person name="Sun W."/>
        </authorList>
    </citation>
    <scope>NUCLEOTIDE SEQUENCE</scope>
    <source>
        <strain evidence="4">UV-8b</strain>
    </source>
</reference>
<feature type="compositionally biased region" description="Basic and acidic residues" evidence="1">
    <location>
        <begin position="425"/>
        <end position="447"/>
    </location>
</feature>
<feature type="compositionally biased region" description="Basic and acidic residues" evidence="1">
    <location>
        <begin position="313"/>
        <end position="331"/>
    </location>
</feature>
<dbReference type="InterPro" id="IPR039712">
    <property type="entry name" value="Meu6"/>
</dbReference>
<reference evidence="3" key="1">
    <citation type="journal article" date="2016" name="Genome Announc.">
        <title>Genome Sequence of Ustilaginoidea virens IPU010, a Rice Pathogenic Fungus Causing False Smut.</title>
        <authorList>
            <person name="Kumagai T."/>
            <person name="Ishii T."/>
            <person name="Terai G."/>
            <person name="Umemura M."/>
            <person name="Machida M."/>
            <person name="Asai K."/>
        </authorList>
    </citation>
    <scope>NUCLEOTIDE SEQUENCE [LARGE SCALE GENOMIC DNA]</scope>
    <source>
        <strain evidence="3">IPU010</strain>
    </source>
</reference>
<feature type="compositionally biased region" description="Basic and acidic residues" evidence="1">
    <location>
        <begin position="267"/>
        <end position="283"/>
    </location>
</feature>
<dbReference type="Proteomes" id="UP000027002">
    <property type="component" value="Chromosome 2"/>
</dbReference>
<feature type="compositionally biased region" description="Low complexity" evidence="1">
    <location>
        <begin position="481"/>
        <end position="495"/>
    </location>
</feature>
<feature type="compositionally biased region" description="Low complexity" evidence="1">
    <location>
        <begin position="506"/>
        <end position="516"/>
    </location>
</feature>
<feature type="compositionally biased region" description="Basic and acidic residues" evidence="1">
    <location>
        <begin position="243"/>
        <end position="253"/>
    </location>
</feature>
<evidence type="ECO:0000313" key="5">
    <source>
        <dbReference type="Proteomes" id="UP000027002"/>
    </source>
</evidence>
<evidence type="ECO:0000313" key="6">
    <source>
        <dbReference type="Proteomes" id="UP000054053"/>
    </source>
</evidence>
<dbReference type="AlphaFoldDB" id="A0A063C5A7"/>
<feature type="region of interest" description="Disordered" evidence="1">
    <location>
        <begin position="20"/>
        <end position="59"/>
    </location>
</feature>
<dbReference type="EMBL" id="BBTG02000014">
    <property type="protein sequence ID" value="GAO14457.1"/>
    <property type="molecule type" value="Genomic_DNA"/>
</dbReference>
<feature type="domain" description="Meiotic expression up-regulated protein 6 PH" evidence="2">
    <location>
        <begin position="82"/>
        <end position="184"/>
    </location>
</feature>
<name>A0A063C5A7_USTVR</name>
<reference evidence="6" key="2">
    <citation type="journal article" date="2016" name="Genome Announc.">
        <title>Genome sequence of Ustilaginoidea virens IPU010, a rice pathogenic fungus causing false smut.</title>
        <authorList>
            <person name="Kumagai T."/>
            <person name="Ishii T."/>
            <person name="Terai G."/>
            <person name="Umemura M."/>
            <person name="Machida M."/>
            <person name="Asai K."/>
        </authorList>
    </citation>
    <scope>NUCLEOTIDE SEQUENCE [LARGE SCALE GENOMIC DNA]</scope>
    <source>
        <strain evidence="6">IPU010</strain>
    </source>
</reference>
<dbReference type="InterPro" id="IPR039483">
    <property type="entry name" value="Meu6_PH_dom"/>
</dbReference>
<dbReference type="PANTHER" id="PTHR42073:SF1">
    <property type="entry name" value="MEIOTIC EXPRESSION UP-REGULATED PROTEIN 6"/>
    <property type="match status" value="1"/>
</dbReference>
<dbReference type="STRING" id="1159556.A0A063C5A7"/>
<evidence type="ECO:0000313" key="4">
    <source>
        <dbReference type="EMBL" id="QUC18431.1"/>
    </source>
</evidence>
<dbReference type="Pfam" id="PF15406">
    <property type="entry name" value="PH_6"/>
    <property type="match status" value="1"/>
</dbReference>